<organism evidence="4 5">
    <name type="scientific">Heliobacterium mobile</name>
    <name type="common">Heliobacillus mobilis</name>
    <dbReference type="NCBI Taxonomy" id="28064"/>
    <lineage>
        <taxon>Bacteria</taxon>
        <taxon>Bacillati</taxon>
        <taxon>Bacillota</taxon>
        <taxon>Clostridia</taxon>
        <taxon>Eubacteriales</taxon>
        <taxon>Heliobacteriaceae</taxon>
        <taxon>Heliobacterium</taxon>
    </lineage>
</organism>
<dbReference type="PROSITE" id="PS50885">
    <property type="entry name" value="HAMP"/>
    <property type="match status" value="1"/>
</dbReference>
<protein>
    <recommendedName>
        <fullName evidence="3">HAMP domain-containing protein</fullName>
    </recommendedName>
</protein>
<dbReference type="SUPFAM" id="SSF55073">
    <property type="entry name" value="Nucleotide cyclase"/>
    <property type="match status" value="1"/>
</dbReference>
<comment type="caution">
    <text evidence="4">The sequence shown here is derived from an EMBL/GenBank/DDBJ whole genome shotgun (WGS) entry which is preliminary data.</text>
</comment>
<dbReference type="InterPro" id="IPR029787">
    <property type="entry name" value="Nucleotide_cyclase"/>
</dbReference>
<evidence type="ECO:0000259" key="3">
    <source>
        <dbReference type="PROSITE" id="PS50885"/>
    </source>
</evidence>
<proteinExistence type="predicted"/>
<dbReference type="CDD" id="cd06225">
    <property type="entry name" value="HAMP"/>
    <property type="match status" value="1"/>
</dbReference>
<evidence type="ECO:0000256" key="1">
    <source>
        <dbReference type="PROSITE-ProRule" id="PRU00339"/>
    </source>
</evidence>
<feature type="transmembrane region" description="Helical" evidence="2">
    <location>
        <begin position="12"/>
        <end position="31"/>
    </location>
</feature>
<dbReference type="GO" id="GO:0009190">
    <property type="term" value="P:cyclic nucleotide biosynthetic process"/>
    <property type="evidence" value="ECO:0007669"/>
    <property type="project" value="InterPro"/>
</dbReference>
<feature type="transmembrane region" description="Helical" evidence="2">
    <location>
        <begin position="384"/>
        <end position="404"/>
    </location>
</feature>
<dbReference type="InterPro" id="IPR019734">
    <property type="entry name" value="TPR_rpt"/>
</dbReference>
<gene>
    <name evidence="4" type="ORF">GJ688_15465</name>
</gene>
<dbReference type="CDD" id="cd07302">
    <property type="entry name" value="CHD"/>
    <property type="match status" value="1"/>
</dbReference>
<feature type="domain" description="HAMP" evidence="3">
    <location>
        <begin position="674"/>
        <end position="701"/>
    </location>
</feature>
<keyword evidence="2" id="KW-0472">Membrane</keyword>
<dbReference type="GO" id="GO:0004016">
    <property type="term" value="F:adenylate cyclase activity"/>
    <property type="evidence" value="ECO:0007669"/>
    <property type="project" value="UniProtKB-ARBA"/>
</dbReference>
<feature type="repeat" description="TPR" evidence="1">
    <location>
        <begin position="923"/>
        <end position="956"/>
    </location>
</feature>
<dbReference type="Gene3D" id="3.30.70.1230">
    <property type="entry name" value="Nucleotide cyclase"/>
    <property type="match status" value="1"/>
</dbReference>
<keyword evidence="1" id="KW-0802">TPR repeat</keyword>
<dbReference type="AlphaFoldDB" id="A0A6I3SMY4"/>
<dbReference type="Proteomes" id="UP000430670">
    <property type="component" value="Unassembled WGS sequence"/>
</dbReference>
<keyword evidence="2" id="KW-0812">Transmembrane</keyword>
<reference evidence="4 5" key="1">
    <citation type="submission" date="2019-11" db="EMBL/GenBank/DDBJ databases">
        <title>Whole-genome sequence of a the green, strictly anaerobic photosynthetic bacterium Heliobacillus mobilis DSM 6151.</title>
        <authorList>
            <person name="Kyndt J.A."/>
            <person name="Meyer T.E."/>
        </authorList>
    </citation>
    <scope>NUCLEOTIDE SEQUENCE [LARGE SCALE GENOMIC DNA]</scope>
    <source>
        <strain evidence="4 5">DSM 6151</strain>
    </source>
</reference>
<feature type="transmembrane region" description="Helical" evidence="2">
    <location>
        <begin position="425"/>
        <end position="447"/>
    </location>
</feature>
<keyword evidence="5" id="KW-1185">Reference proteome</keyword>
<keyword evidence="2" id="KW-1133">Transmembrane helix</keyword>
<evidence type="ECO:0000256" key="2">
    <source>
        <dbReference type="SAM" id="Phobius"/>
    </source>
</evidence>
<dbReference type="InterPro" id="IPR003660">
    <property type="entry name" value="HAMP_dom"/>
</dbReference>
<dbReference type="SUPFAM" id="SSF101898">
    <property type="entry name" value="NHL repeat"/>
    <property type="match status" value="1"/>
</dbReference>
<dbReference type="Gene3D" id="6.10.340.10">
    <property type="match status" value="1"/>
</dbReference>
<dbReference type="GO" id="GO:0035556">
    <property type="term" value="P:intracellular signal transduction"/>
    <property type="evidence" value="ECO:0007669"/>
    <property type="project" value="InterPro"/>
</dbReference>
<dbReference type="OrthoDB" id="337251at2"/>
<dbReference type="GO" id="GO:0016020">
    <property type="term" value="C:membrane"/>
    <property type="evidence" value="ECO:0007669"/>
    <property type="project" value="InterPro"/>
</dbReference>
<accession>A0A6I3SMY4</accession>
<evidence type="ECO:0000313" key="4">
    <source>
        <dbReference type="EMBL" id="MTV50368.1"/>
    </source>
</evidence>
<name>A0A6I3SMY4_HELMO</name>
<dbReference type="EMBL" id="WNKU01000023">
    <property type="protein sequence ID" value="MTV50368.1"/>
    <property type="molecule type" value="Genomic_DNA"/>
</dbReference>
<sequence>MDQPTKIALLRKILLALLAGIVVTGVILFQYSNLFMKLYGIVSLKDLLDQITRSNQEKQLEYLSPLDNNVTIDDMFNVAVSKDYIYVLHNGKKQVDGIKVMQGRGQIERPMQVEAGNYIINNLTVDSSDNFYFLITRLDDRRIKVIEDQIVRYPPNGKSGEVLLSQGYDDDNLIRTGEIVSLEYYNDGVYYYRYLYDKKQIELKKLILPKLAPAEKKNGEILNVDILKFDVSPGEKIHDITGYEKGKVFYITQAGNLYRVDENGTSVWMTNMAGGERKPIPQKLRLSGDYLYFIQPNDEEIRRISITDPAVVETVFKSPAGKDNIINNFTIYEGQDDSPKSKDLIAITDKQIFRINDIDKQGNKDILQINSFYSSSDTMNKRRWIWLCLILHLSMTGIALYGAYRLYRMHSTTKKIRVPLIYKQIGVSIPVFIFAGLLSMYFLEAWYEDNIHQESKKQMMLLAYDGARQINAESLQGLSTVSDAQMTYIRKSAYEHFSKAKILQEISEEIPNNTYYASVYQVSSGESIPIFLGNTPGHSPFQKLIQRPTDGSKDLYNHPVQNFPEKKAQFGSFSNEYGKWEVAVMPIVNANQQLVGMYEVGRSYSAYENKLSETSAELIRYPLVSLLALFLAFSILSFILQKSLRQVSAQISSTNLVISGDERIDSEELKKYVIQVDSNDEVADLADSFNKMITKIYENLEDIASLNSFYHHFVPEKILMKLAKGKKIHQVGKADMDRGEKTVFISTIRNLDKFEESKQQLLNRYFTQLTPVIHGGEGVIIEYSGDGMTALFENRKDALEAAVTVCKKIHLYNDQSKEPFEFGIALHYGWVTLAILGDEHRWQGKIIEKAVTQTERLDELARTLGVTVLATESMLDKDRDKDNDEFGYRCIGKVDFQGWGLKEPLFDLFEADRDKQKAVKNETKATFEEAIRQYQAGDFQKAQELFLEVIRKNPEDKVAIRYFHGSYEKFKFIEQGGDVQDWDGVLKVEKSF</sequence>
<dbReference type="InterPro" id="IPR001054">
    <property type="entry name" value="A/G_cyclase"/>
</dbReference>
<dbReference type="RefSeq" id="WP_155477454.1">
    <property type="nucleotide sequence ID" value="NZ_WNKU01000023.1"/>
</dbReference>
<evidence type="ECO:0000313" key="5">
    <source>
        <dbReference type="Proteomes" id="UP000430670"/>
    </source>
</evidence>
<dbReference type="PROSITE" id="PS50005">
    <property type="entry name" value="TPR"/>
    <property type="match status" value="1"/>
</dbReference>